<name>A0A1H3RZF0_9PSEU</name>
<dbReference type="STRING" id="418495.SAMN05216215_105913"/>
<dbReference type="EMBL" id="FNOK01000059">
    <property type="protein sequence ID" value="SDZ31052.1"/>
    <property type="molecule type" value="Genomic_DNA"/>
</dbReference>
<gene>
    <name evidence="1" type="ORF">SAMN05216215_105913</name>
</gene>
<dbReference type="Proteomes" id="UP000199529">
    <property type="component" value="Unassembled WGS sequence"/>
</dbReference>
<organism evidence="1 2">
    <name type="scientific">Saccharopolyspora shandongensis</name>
    <dbReference type="NCBI Taxonomy" id="418495"/>
    <lineage>
        <taxon>Bacteria</taxon>
        <taxon>Bacillati</taxon>
        <taxon>Actinomycetota</taxon>
        <taxon>Actinomycetes</taxon>
        <taxon>Pseudonocardiales</taxon>
        <taxon>Pseudonocardiaceae</taxon>
        <taxon>Saccharopolyspora</taxon>
    </lineage>
</organism>
<evidence type="ECO:0000313" key="1">
    <source>
        <dbReference type="EMBL" id="SDZ31052.1"/>
    </source>
</evidence>
<accession>A0A1H3RZF0</accession>
<proteinExistence type="predicted"/>
<evidence type="ECO:0000313" key="2">
    <source>
        <dbReference type="Proteomes" id="UP000199529"/>
    </source>
</evidence>
<protein>
    <submittedName>
        <fullName evidence="1">Uncharacterized protein</fullName>
    </submittedName>
</protein>
<keyword evidence="2" id="KW-1185">Reference proteome</keyword>
<dbReference type="AlphaFoldDB" id="A0A1H3RZF0"/>
<reference evidence="2" key="1">
    <citation type="submission" date="2016-10" db="EMBL/GenBank/DDBJ databases">
        <authorList>
            <person name="Varghese N."/>
            <person name="Submissions S."/>
        </authorList>
    </citation>
    <scope>NUCLEOTIDE SEQUENCE [LARGE SCALE GENOMIC DNA]</scope>
    <source>
        <strain evidence="2">CGMCC 4.3530</strain>
    </source>
</reference>
<sequence>MRVEALMPTRLLRAGCRREALSGPVSRPIRFYRAHGHLDSGA</sequence>